<accession>A0A378JP94</accession>
<dbReference type="Pfam" id="PF02586">
    <property type="entry name" value="SRAP"/>
    <property type="match status" value="1"/>
</dbReference>
<dbReference type="GO" id="GO:0003697">
    <property type="term" value="F:single-stranded DNA binding"/>
    <property type="evidence" value="ECO:0007669"/>
    <property type="project" value="InterPro"/>
</dbReference>
<dbReference type="GO" id="GO:0016829">
    <property type="term" value="F:lyase activity"/>
    <property type="evidence" value="ECO:0007669"/>
    <property type="project" value="UniProtKB-KW"/>
</dbReference>
<evidence type="ECO:0000256" key="3">
    <source>
        <dbReference type="ARBA" id="ARBA00022763"/>
    </source>
</evidence>
<comment type="similarity">
    <text evidence="1 8">Belongs to the SOS response-associated peptidase family.</text>
</comment>
<evidence type="ECO:0000256" key="8">
    <source>
        <dbReference type="RuleBase" id="RU364100"/>
    </source>
</evidence>
<evidence type="ECO:0000256" key="6">
    <source>
        <dbReference type="ARBA" id="ARBA00023125"/>
    </source>
</evidence>
<evidence type="ECO:0000313" key="10">
    <source>
        <dbReference type="Proteomes" id="UP000254794"/>
    </source>
</evidence>
<evidence type="ECO:0000256" key="1">
    <source>
        <dbReference type="ARBA" id="ARBA00008136"/>
    </source>
</evidence>
<dbReference type="EC" id="3.4.-.-" evidence="8"/>
<keyword evidence="7" id="KW-0456">Lyase</keyword>
<evidence type="ECO:0000256" key="2">
    <source>
        <dbReference type="ARBA" id="ARBA00022670"/>
    </source>
</evidence>
<dbReference type="AlphaFoldDB" id="A0A378JP94"/>
<evidence type="ECO:0000256" key="5">
    <source>
        <dbReference type="ARBA" id="ARBA00023124"/>
    </source>
</evidence>
<proteinExistence type="inferred from homology"/>
<keyword evidence="5" id="KW-0190">Covalent protein-DNA linkage</keyword>
<organism evidence="9 10">
    <name type="scientific">Legionella busanensis</name>
    <dbReference type="NCBI Taxonomy" id="190655"/>
    <lineage>
        <taxon>Bacteria</taxon>
        <taxon>Pseudomonadati</taxon>
        <taxon>Pseudomonadota</taxon>
        <taxon>Gammaproteobacteria</taxon>
        <taxon>Legionellales</taxon>
        <taxon>Legionellaceae</taxon>
        <taxon>Legionella</taxon>
    </lineage>
</organism>
<dbReference type="GO" id="GO:0006508">
    <property type="term" value="P:proteolysis"/>
    <property type="evidence" value="ECO:0007669"/>
    <property type="project" value="UniProtKB-KW"/>
</dbReference>
<dbReference type="SUPFAM" id="SSF143081">
    <property type="entry name" value="BB1717-like"/>
    <property type="match status" value="1"/>
</dbReference>
<keyword evidence="10" id="KW-1185">Reference proteome</keyword>
<dbReference type="PANTHER" id="PTHR13604:SF0">
    <property type="entry name" value="ABASIC SITE PROCESSING PROTEIN HMCES"/>
    <property type="match status" value="1"/>
</dbReference>
<dbReference type="InterPro" id="IPR003738">
    <property type="entry name" value="SRAP"/>
</dbReference>
<dbReference type="GO" id="GO:0008233">
    <property type="term" value="F:peptidase activity"/>
    <property type="evidence" value="ECO:0007669"/>
    <property type="project" value="UniProtKB-KW"/>
</dbReference>
<keyword evidence="6" id="KW-0238">DNA-binding</keyword>
<protein>
    <recommendedName>
        <fullName evidence="8">Abasic site processing protein</fullName>
        <ecNumber evidence="8">3.4.-.-</ecNumber>
    </recommendedName>
</protein>
<evidence type="ECO:0000256" key="4">
    <source>
        <dbReference type="ARBA" id="ARBA00022801"/>
    </source>
</evidence>
<keyword evidence="4 8" id="KW-0378">Hydrolase</keyword>
<keyword evidence="3" id="KW-0227">DNA damage</keyword>
<reference evidence="9 10" key="1">
    <citation type="submission" date="2018-06" db="EMBL/GenBank/DDBJ databases">
        <authorList>
            <consortium name="Pathogen Informatics"/>
            <person name="Doyle S."/>
        </authorList>
    </citation>
    <scope>NUCLEOTIDE SEQUENCE [LARGE SCALE GENOMIC DNA]</scope>
    <source>
        <strain evidence="9 10">NCTC13316</strain>
    </source>
</reference>
<dbReference type="GO" id="GO:0106300">
    <property type="term" value="P:protein-DNA covalent cross-linking repair"/>
    <property type="evidence" value="ECO:0007669"/>
    <property type="project" value="InterPro"/>
</dbReference>
<dbReference type="Gene3D" id="3.90.1680.10">
    <property type="entry name" value="SOS response associated peptidase-like"/>
    <property type="match status" value="1"/>
</dbReference>
<dbReference type="OrthoDB" id="6192129at2"/>
<evidence type="ECO:0000313" key="9">
    <source>
        <dbReference type="EMBL" id="STX52907.1"/>
    </source>
</evidence>
<dbReference type="InterPro" id="IPR036590">
    <property type="entry name" value="SRAP-like"/>
</dbReference>
<evidence type="ECO:0000256" key="7">
    <source>
        <dbReference type="ARBA" id="ARBA00023239"/>
    </source>
</evidence>
<name>A0A378JP94_9GAMM</name>
<dbReference type="PANTHER" id="PTHR13604">
    <property type="entry name" value="DC12-RELATED"/>
    <property type="match status" value="1"/>
</dbReference>
<dbReference type="Proteomes" id="UP000254794">
    <property type="component" value="Unassembled WGS sequence"/>
</dbReference>
<keyword evidence="2 8" id="KW-0645">Protease</keyword>
<gene>
    <name evidence="9" type="primary">yedK</name>
    <name evidence="9" type="ORF">NCTC13316_03033</name>
</gene>
<dbReference type="EMBL" id="UGOD01000001">
    <property type="protein sequence ID" value="STX52907.1"/>
    <property type="molecule type" value="Genomic_DNA"/>
</dbReference>
<dbReference type="RefSeq" id="WP_115332428.1">
    <property type="nucleotide sequence ID" value="NZ_CAAAHP010000003.1"/>
</dbReference>
<sequence length="223" mass="26066">MCGRFVLEINTERLKDQFGQVTIESIPQGYNIAPTEQVLCLRQTEQGLLAEKMKWGITPWYLTEKNTVLFNARQESVAEKSVFRQSFKHRRCLMLMSGFFEWQHTKQANSVKKQPYYITRADKKLLAIAAIWEQGKTAEETNNLPSCCLLTTDANDILKKVHNRMPWVLNEEQQELWLQIKPLEANHLELIKQLNKPIELDYFPVRTIVNNARYKAKDTINPL</sequence>